<name>A0A9Q8SRW4_9PEZI</name>
<dbReference type="EMBL" id="CP019475">
    <property type="protein sequence ID" value="UQC81452.1"/>
    <property type="molecule type" value="Genomic_DNA"/>
</dbReference>
<dbReference type="KEGG" id="clup:CLUP02_06938"/>
<keyword evidence="2" id="KW-1185">Reference proteome</keyword>
<protein>
    <submittedName>
        <fullName evidence="1">Uncharacterized protein</fullName>
    </submittedName>
</protein>
<gene>
    <name evidence="1" type="ORF">CLUP02_06938</name>
</gene>
<dbReference type="Proteomes" id="UP000830671">
    <property type="component" value="Chromosome 3"/>
</dbReference>
<dbReference type="AlphaFoldDB" id="A0A9Q8SRW4"/>
<accession>A0A9Q8SRW4</accession>
<reference evidence="1" key="1">
    <citation type="journal article" date="2021" name="Mol. Plant Microbe Interact.">
        <title>Complete Genome Sequence of the Plant-Pathogenic Fungus Colletotrichum lupini.</title>
        <authorList>
            <person name="Baroncelli R."/>
            <person name="Pensec F."/>
            <person name="Da Lio D."/>
            <person name="Boufleur T."/>
            <person name="Vicente I."/>
            <person name="Sarrocco S."/>
            <person name="Picot A."/>
            <person name="Baraldi E."/>
            <person name="Sukno S."/>
            <person name="Thon M."/>
            <person name="Le Floch G."/>
        </authorList>
    </citation>
    <scope>NUCLEOTIDE SEQUENCE</scope>
    <source>
        <strain evidence="1">IMI 504893</strain>
    </source>
</reference>
<sequence>TLNTLIAGIARISFGLSKEIVTLSTVEIETYFGTITFYILPVNTPFLLYLKDIDRLGIIFDNTRNRIFSRKYFEIVKQRWGYAFIRLINDTKLINYLTKSKLRRLY</sequence>
<dbReference type="RefSeq" id="XP_049143078.1">
    <property type="nucleotide sequence ID" value="XM_049285935.1"/>
</dbReference>
<evidence type="ECO:0000313" key="2">
    <source>
        <dbReference type="Proteomes" id="UP000830671"/>
    </source>
</evidence>
<proteinExistence type="predicted"/>
<organism evidence="1 2">
    <name type="scientific">Colletotrichum lupini</name>
    <dbReference type="NCBI Taxonomy" id="145971"/>
    <lineage>
        <taxon>Eukaryota</taxon>
        <taxon>Fungi</taxon>
        <taxon>Dikarya</taxon>
        <taxon>Ascomycota</taxon>
        <taxon>Pezizomycotina</taxon>
        <taxon>Sordariomycetes</taxon>
        <taxon>Hypocreomycetidae</taxon>
        <taxon>Glomerellales</taxon>
        <taxon>Glomerellaceae</taxon>
        <taxon>Colletotrichum</taxon>
        <taxon>Colletotrichum acutatum species complex</taxon>
    </lineage>
</organism>
<feature type="non-terminal residue" evidence="1">
    <location>
        <position position="1"/>
    </location>
</feature>
<dbReference type="GeneID" id="73340945"/>
<evidence type="ECO:0000313" key="1">
    <source>
        <dbReference type="EMBL" id="UQC81452.1"/>
    </source>
</evidence>